<evidence type="ECO:0000313" key="2">
    <source>
        <dbReference type="EMBL" id="AQQ05366.1"/>
    </source>
</evidence>
<dbReference type="Proteomes" id="UP000188174">
    <property type="component" value="Chromosome"/>
</dbReference>
<evidence type="ECO:0000256" key="1">
    <source>
        <dbReference type="SAM" id="MobiDB-lite"/>
    </source>
</evidence>
<organism evidence="2 3">
    <name type="scientific">Roseibium algicola</name>
    <dbReference type="NCBI Taxonomy" id="2857014"/>
    <lineage>
        <taxon>Bacteria</taxon>
        <taxon>Pseudomonadati</taxon>
        <taxon>Pseudomonadota</taxon>
        <taxon>Alphaproteobacteria</taxon>
        <taxon>Hyphomicrobiales</taxon>
        <taxon>Stappiaceae</taxon>
        <taxon>Roseibium</taxon>
    </lineage>
</organism>
<protein>
    <submittedName>
        <fullName evidence="2">Uncharacterized protein</fullName>
    </submittedName>
</protein>
<gene>
    <name evidence="2" type="ORF">B0E33_18750</name>
</gene>
<name>A0ABN4WYG0_9HYPH</name>
<accession>A0ABN4WYG0</accession>
<feature type="region of interest" description="Disordered" evidence="1">
    <location>
        <begin position="1"/>
        <end position="20"/>
    </location>
</feature>
<sequence>MCPCDDFDSKTRQQSPPGTAQTVDAFVEFAQDNPDKAFVVRSIGQLVAAGHADWKMTRNGAIEVRFTSGETFLLGKTTVFRLF</sequence>
<evidence type="ECO:0000313" key="3">
    <source>
        <dbReference type="Proteomes" id="UP000188174"/>
    </source>
</evidence>
<proteinExistence type="predicted"/>
<keyword evidence="3" id="KW-1185">Reference proteome</keyword>
<dbReference type="EMBL" id="CP019630">
    <property type="protein sequence ID" value="AQQ05366.1"/>
    <property type="molecule type" value="Genomic_DNA"/>
</dbReference>
<reference evidence="2 3" key="1">
    <citation type="submission" date="2017-02" db="EMBL/GenBank/DDBJ databases">
        <authorList>
            <person name="Jeong S."/>
        </authorList>
    </citation>
    <scope>NUCLEOTIDE SEQUENCE [LARGE SCALE GENOMIC DNA]</scope>
    <source>
        <strain evidence="2 3">RMAR6-6</strain>
    </source>
</reference>